<dbReference type="Gene3D" id="3.30.70.100">
    <property type="match status" value="1"/>
</dbReference>
<organism evidence="4 5">
    <name type="scientific">Castilleja foliolosa</name>
    <dbReference type="NCBI Taxonomy" id="1961234"/>
    <lineage>
        <taxon>Eukaryota</taxon>
        <taxon>Viridiplantae</taxon>
        <taxon>Streptophyta</taxon>
        <taxon>Embryophyta</taxon>
        <taxon>Tracheophyta</taxon>
        <taxon>Spermatophyta</taxon>
        <taxon>Magnoliopsida</taxon>
        <taxon>eudicotyledons</taxon>
        <taxon>Gunneridae</taxon>
        <taxon>Pentapetalae</taxon>
        <taxon>asterids</taxon>
        <taxon>lamiids</taxon>
        <taxon>Lamiales</taxon>
        <taxon>Orobanchaceae</taxon>
        <taxon>Pedicularideae</taxon>
        <taxon>Castillejinae</taxon>
        <taxon>Castilleja</taxon>
    </lineage>
</organism>
<feature type="region of interest" description="Disordered" evidence="2">
    <location>
        <begin position="66"/>
        <end position="88"/>
    </location>
</feature>
<dbReference type="InterPro" id="IPR006121">
    <property type="entry name" value="HMA_dom"/>
</dbReference>
<dbReference type="Pfam" id="PF00403">
    <property type="entry name" value="HMA"/>
    <property type="match status" value="1"/>
</dbReference>
<dbReference type="EMBL" id="JAVIJP010000059">
    <property type="protein sequence ID" value="KAL3622676.1"/>
    <property type="molecule type" value="Genomic_DNA"/>
</dbReference>
<comment type="caution">
    <text evidence="4">The sequence shown here is derived from an EMBL/GenBank/DDBJ whole genome shotgun (WGS) entry which is preliminary data.</text>
</comment>
<reference evidence="5" key="1">
    <citation type="journal article" date="2024" name="IScience">
        <title>Strigolactones Initiate the Formation of Haustorium-like Structures in Castilleja.</title>
        <authorList>
            <person name="Buerger M."/>
            <person name="Peterson D."/>
            <person name="Chory J."/>
        </authorList>
    </citation>
    <scope>NUCLEOTIDE SEQUENCE [LARGE SCALE GENOMIC DNA]</scope>
</reference>
<dbReference type="PANTHER" id="PTHR46119">
    <property type="entry name" value="OS08G0405700 PROTEIN"/>
    <property type="match status" value="1"/>
</dbReference>
<protein>
    <recommendedName>
        <fullName evidence="3">HMA domain-containing protein</fullName>
    </recommendedName>
</protein>
<dbReference type="InterPro" id="IPR044526">
    <property type="entry name" value="NAKR1-3"/>
</dbReference>
<evidence type="ECO:0000256" key="1">
    <source>
        <dbReference type="ARBA" id="ARBA00004170"/>
    </source>
</evidence>
<feature type="compositionally biased region" description="Low complexity" evidence="2">
    <location>
        <begin position="67"/>
        <end position="77"/>
    </location>
</feature>
<name>A0ABD3C0I3_9LAMI</name>
<evidence type="ECO:0000256" key="2">
    <source>
        <dbReference type="SAM" id="MobiDB-lite"/>
    </source>
</evidence>
<proteinExistence type="predicted"/>
<comment type="subcellular location">
    <subcellularLocation>
        <location evidence="1">Membrane</location>
        <topology evidence="1">Peripheral membrane protein</topology>
    </subcellularLocation>
</comment>
<dbReference type="Proteomes" id="UP001632038">
    <property type="component" value="Unassembled WGS sequence"/>
</dbReference>
<keyword evidence="5" id="KW-1185">Reference proteome</keyword>
<evidence type="ECO:0000313" key="5">
    <source>
        <dbReference type="Proteomes" id="UP001632038"/>
    </source>
</evidence>
<dbReference type="AlphaFoldDB" id="A0ABD3C0I3"/>
<dbReference type="CDD" id="cd00371">
    <property type="entry name" value="HMA"/>
    <property type="match status" value="1"/>
</dbReference>
<accession>A0ABD3C0I3</accession>
<dbReference type="GO" id="GO:0009626">
    <property type="term" value="P:plant-type hypersensitive response"/>
    <property type="evidence" value="ECO:0007669"/>
    <property type="project" value="UniProtKB-KW"/>
</dbReference>
<dbReference type="GO" id="GO:0016020">
    <property type="term" value="C:membrane"/>
    <property type="evidence" value="ECO:0007669"/>
    <property type="project" value="UniProtKB-SubCell"/>
</dbReference>
<dbReference type="SUPFAM" id="SSF55008">
    <property type="entry name" value="HMA, heavy metal-associated domain"/>
    <property type="match status" value="1"/>
</dbReference>
<sequence>MKKIDIFCASQTATAILCSSIKDTSPSSTPSSSSTAFLLTGGAAIDRHNPIIRDPKRTPKLLTNYSQPQPQIIPKPQNTHHKKSNNNKIPFKETKNLKKIWKCTNPGDFISPPGSTRYLLRDKAVLDPDFESLGGKKLSLDDEEIFNKDVKKTEQILFDNIPPSSSSQSPEQVVALRVSLHCRGCERKLRKHLSRMEGVTSYNIEFAAKKVTVTGNVRAQGVLASISKVKNAQLWSPAISSVITNQSQ</sequence>
<dbReference type="PANTHER" id="PTHR46119:SF15">
    <property type="entry name" value="PROTEIN SODIUM POTASSIUM ROOT DEFECTIVE 2"/>
    <property type="match status" value="1"/>
</dbReference>
<evidence type="ECO:0000259" key="3">
    <source>
        <dbReference type="PROSITE" id="PS50846"/>
    </source>
</evidence>
<evidence type="ECO:0000313" key="4">
    <source>
        <dbReference type="EMBL" id="KAL3622676.1"/>
    </source>
</evidence>
<feature type="domain" description="HMA" evidence="3">
    <location>
        <begin position="171"/>
        <end position="237"/>
    </location>
</feature>
<dbReference type="InterPro" id="IPR036163">
    <property type="entry name" value="HMA_dom_sf"/>
</dbReference>
<gene>
    <name evidence="4" type="ORF">CASFOL_033493</name>
</gene>
<dbReference type="PROSITE" id="PS50846">
    <property type="entry name" value="HMA_2"/>
    <property type="match status" value="1"/>
</dbReference>